<proteinExistence type="predicted"/>
<accession>A0A0E9Y279</accession>
<sequence>MHSSIVHAYPEMNLASTVHFKMEIASYCPSVHASAQKWSRHRGRLQLVPLSGLPYQHKTHFFV</sequence>
<protein>
    <submittedName>
        <fullName evidence="1">Uncharacterized protein</fullName>
    </submittedName>
</protein>
<dbReference type="EMBL" id="GBXM01000327">
    <property type="protein sequence ID" value="JAI08251.1"/>
    <property type="molecule type" value="Transcribed_RNA"/>
</dbReference>
<evidence type="ECO:0000313" key="1">
    <source>
        <dbReference type="EMBL" id="JAI08251.1"/>
    </source>
</evidence>
<dbReference type="AlphaFoldDB" id="A0A0E9Y279"/>
<reference evidence="1" key="2">
    <citation type="journal article" date="2015" name="Fish Shellfish Immunol.">
        <title>Early steps in the European eel (Anguilla anguilla)-Vibrio vulnificus interaction in the gills: Role of the RtxA13 toxin.</title>
        <authorList>
            <person name="Callol A."/>
            <person name="Pajuelo D."/>
            <person name="Ebbesson L."/>
            <person name="Teles M."/>
            <person name="MacKenzie S."/>
            <person name="Amaro C."/>
        </authorList>
    </citation>
    <scope>NUCLEOTIDE SEQUENCE</scope>
</reference>
<name>A0A0E9Y279_ANGAN</name>
<organism evidence="1">
    <name type="scientific">Anguilla anguilla</name>
    <name type="common">European freshwater eel</name>
    <name type="synonym">Muraena anguilla</name>
    <dbReference type="NCBI Taxonomy" id="7936"/>
    <lineage>
        <taxon>Eukaryota</taxon>
        <taxon>Metazoa</taxon>
        <taxon>Chordata</taxon>
        <taxon>Craniata</taxon>
        <taxon>Vertebrata</taxon>
        <taxon>Euteleostomi</taxon>
        <taxon>Actinopterygii</taxon>
        <taxon>Neopterygii</taxon>
        <taxon>Teleostei</taxon>
        <taxon>Anguilliformes</taxon>
        <taxon>Anguillidae</taxon>
        <taxon>Anguilla</taxon>
    </lineage>
</organism>
<reference evidence="1" key="1">
    <citation type="submission" date="2014-11" db="EMBL/GenBank/DDBJ databases">
        <authorList>
            <person name="Amaro Gonzalez C."/>
        </authorList>
    </citation>
    <scope>NUCLEOTIDE SEQUENCE</scope>
</reference>